<dbReference type="Pfam" id="PF01777">
    <property type="entry name" value="Ribosomal_L27e"/>
    <property type="match status" value="1"/>
</dbReference>
<accession>T0L7L9</accession>
<comment type="similarity">
    <text evidence="1">Belongs to the eukaryotic ribosomal protein eL27 family.</text>
</comment>
<evidence type="ECO:0000256" key="2">
    <source>
        <dbReference type="ARBA" id="ARBA00022980"/>
    </source>
</evidence>
<dbReference type="HOGENOM" id="CLU_067359_2_1_1"/>
<dbReference type="GO" id="GO:0006412">
    <property type="term" value="P:translation"/>
    <property type="evidence" value="ECO:0007669"/>
    <property type="project" value="InterPro"/>
</dbReference>
<evidence type="ECO:0000256" key="3">
    <source>
        <dbReference type="ARBA" id="ARBA00023274"/>
    </source>
</evidence>
<dbReference type="Proteomes" id="UP000053780">
    <property type="component" value="Unassembled WGS sequence"/>
</dbReference>
<dbReference type="VEuPathDB" id="MicrosporidiaDB:NAPIS_ORF01997"/>
<dbReference type="GO" id="GO:0003735">
    <property type="term" value="F:structural constituent of ribosome"/>
    <property type="evidence" value="ECO:0007669"/>
    <property type="project" value="InterPro"/>
</dbReference>
<keyword evidence="2 4" id="KW-0689">Ribosomal protein</keyword>
<name>T0L7L9_9MICR</name>
<keyword evidence="5" id="KW-1185">Reference proteome</keyword>
<dbReference type="PANTHER" id="PTHR10497">
    <property type="entry name" value="60S RIBOSOMAL PROTEIN L27"/>
    <property type="match status" value="1"/>
</dbReference>
<protein>
    <submittedName>
        <fullName evidence="4">60s ribosomal protein l27</fullName>
    </submittedName>
</protein>
<dbReference type="CDD" id="cd06090">
    <property type="entry name" value="KOW_RPL27"/>
    <property type="match status" value="1"/>
</dbReference>
<dbReference type="Gene3D" id="2.30.30.770">
    <property type="match status" value="1"/>
</dbReference>
<reference evidence="4 5" key="1">
    <citation type="journal article" date="2013" name="BMC Genomics">
        <title>Genome sequencing and comparative genomics of honey bee microsporidia, Nosema apis reveal novel insights into host-parasite interactions.</title>
        <authorList>
            <person name="Chen Yp."/>
            <person name="Pettis J.S."/>
            <person name="Zhao Y."/>
            <person name="Liu X."/>
            <person name="Tallon L.J."/>
            <person name="Sadzewicz L.D."/>
            <person name="Li R."/>
            <person name="Zheng H."/>
            <person name="Huang S."/>
            <person name="Zhang X."/>
            <person name="Hamilton M.C."/>
            <person name="Pernal S.F."/>
            <person name="Melathopoulos A.P."/>
            <person name="Yan X."/>
            <person name="Evans J.D."/>
        </authorList>
    </citation>
    <scope>NUCLEOTIDE SEQUENCE [LARGE SCALE GENOMIC DNA]</scope>
    <source>
        <strain evidence="4 5">BRL 01</strain>
    </source>
</reference>
<evidence type="ECO:0000313" key="5">
    <source>
        <dbReference type="Proteomes" id="UP000053780"/>
    </source>
</evidence>
<dbReference type="AlphaFoldDB" id="T0L7L9"/>
<keyword evidence="3" id="KW-0687">Ribonucleoprotein</keyword>
<organism evidence="4 5">
    <name type="scientific">Vairimorpha apis BRL 01</name>
    <dbReference type="NCBI Taxonomy" id="1037528"/>
    <lineage>
        <taxon>Eukaryota</taxon>
        <taxon>Fungi</taxon>
        <taxon>Fungi incertae sedis</taxon>
        <taxon>Microsporidia</taxon>
        <taxon>Nosematidae</taxon>
        <taxon>Vairimorpha</taxon>
    </lineage>
</organism>
<dbReference type="InterPro" id="IPR001141">
    <property type="entry name" value="Ribosomal_eL27"/>
</dbReference>
<dbReference type="GO" id="GO:1990904">
    <property type="term" value="C:ribonucleoprotein complex"/>
    <property type="evidence" value="ECO:0007669"/>
    <property type="project" value="UniProtKB-KW"/>
</dbReference>
<dbReference type="SUPFAM" id="SSF50104">
    <property type="entry name" value="Translation proteins SH3-like domain"/>
    <property type="match status" value="1"/>
</dbReference>
<dbReference type="InterPro" id="IPR008991">
    <property type="entry name" value="Translation_prot_SH3-like_sf"/>
</dbReference>
<gene>
    <name evidence="4" type="ORF">NAPIS_ORF01997</name>
</gene>
<evidence type="ECO:0000256" key="1">
    <source>
        <dbReference type="ARBA" id="ARBA00009124"/>
    </source>
</evidence>
<dbReference type="InterPro" id="IPR038655">
    <property type="entry name" value="Ribosomal_eL27_sf"/>
</dbReference>
<evidence type="ECO:0000313" key="4">
    <source>
        <dbReference type="EMBL" id="EQB60453.1"/>
    </source>
</evidence>
<dbReference type="GO" id="GO:0005840">
    <property type="term" value="C:ribosome"/>
    <property type="evidence" value="ECO:0007669"/>
    <property type="project" value="UniProtKB-KW"/>
</dbReference>
<dbReference type="EMBL" id="KE647286">
    <property type="protein sequence ID" value="EQB60453.1"/>
    <property type="molecule type" value="Genomic_DNA"/>
</dbReference>
<sequence length="131" mass="15167">MLFIQNMIAIPTAGKFAGKKAVIVKNIDDKYCLVAGIQRLPKQSEDFCSKDEKRKNDKFLVFLKKYNIRHLLATRYKADIGLGDLSFDDVLDNEKSDFKQNKEKVICQVSDIMEKAHKENKAKFLFTELKF</sequence>
<dbReference type="InterPro" id="IPR041991">
    <property type="entry name" value="Ribosomal_eL27_KOW"/>
</dbReference>
<dbReference type="OrthoDB" id="2365484at2759"/>
<proteinExistence type="inferred from homology"/>